<name>H6SKI5_PARPM</name>
<dbReference type="AlphaFoldDB" id="H6SKI5"/>
<keyword evidence="2" id="KW-0472">Membrane</keyword>
<evidence type="ECO:0000256" key="1">
    <source>
        <dbReference type="SAM" id="MobiDB-lite"/>
    </source>
</evidence>
<gene>
    <name evidence="3" type="ORF">RSPPHO_01874</name>
</gene>
<protein>
    <submittedName>
        <fullName evidence="3">Uncharacterized protein</fullName>
    </submittedName>
</protein>
<feature type="transmembrane region" description="Helical" evidence="2">
    <location>
        <begin position="20"/>
        <end position="51"/>
    </location>
</feature>
<evidence type="ECO:0000313" key="4">
    <source>
        <dbReference type="Proteomes" id="UP000033220"/>
    </source>
</evidence>
<dbReference type="PATRIC" id="fig|1150469.3.peg.2108"/>
<accession>H6SKI5</accession>
<dbReference type="STRING" id="1150469.RSPPHO_01874"/>
<feature type="region of interest" description="Disordered" evidence="1">
    <location>
        <begin position="165"/>
        <end position="188"/>
    </location>
</feature>
<feature type="transmembrane region" description="Helical" evidence="2">
    <location>
        <begin position="58"/>
        <end position="79"/>
    </location>
</feature>
<dbReference type="Proteomes" id="UP000033220">
    <property type="component" value="Chromosome DSM 122"/>
</dbReference>
<dbReference type="HOGENOM" id="CLU_120478_0_0_5"/>
<sequence length="188" mass="19907">MNETAQPEDKGFGLGGKLGVLVALAPLVLISIPTVVLLAVAMLPTGVAWIVDRSIARLSWLAVGGVNLAGTVPFIAELWTTGHTIPRALEIITDVFAIMVIYGAAGIGWLLYSSIPQLLGTFMALTANRRIEALKAQQVKLIEDWGPEVKEGADHAVAEFMRRGRVSDFGPPGEGETSGAVKPPSPKK</sequence>
<evidence type="ECO:0000313" key="3">
    <source>
        <dbReference type="EMBL" id="CCG08500.1"/>
    </source>
</evidence>
<dbReference type="RefSeq" id="WP_014415135.1">
    <property type="nucleotide sequence ID" value="NC_017059.1"/>
</dbReference>
<dbReference type="OrthoDB" id="7357449at2"/>
<evidence type="ECO:0000256" key="2">
    <source>
        <dbReference type="SAM" id="Phobius"/>
    </source>
</evidence>
<organism evidence="3 4">
    <name type="scientific">Pararhodospirillum photometricum DSM 122</name>
    <dbReference type="NCBI Taxonomy" id="1150469"/>
    <lineage>
        <taxon>Bacteria</taxon>
        <taxon>Pseudomonadati</taxon>
        <taxon>Pseudomonadota</taxon>
        <taxon>Alphaproteobacteria</taxon>
        <taxon>Rhodospirillales</taxon>
        <taxon>Rhodospirillaceae</taxon>
        <taxon>Pararhodospirillum</taxon>
    </lineage>
</organism>
<keyword evidence="2" id="KW-0812">Transmembrane</keyword>
<keyword evidence="4" id="KW-1185">Reference proteome</keyword>
<reference evidence="3 4" key="1">
    <citation type="submission" date="2012-02" db="EMBL/GenBank/DDBJ databases">
        <title>Shotgun genome sequence of Phaeospirillum photometricum DSM 122.</title>
        <authorList>
            <person name="Duquesne K."/>
            <person name="Sturgis J."/>
        </authorList>
    </citation>
    <scope>NUCLEOTIDE SEQUENCE [LARGE SCALE GENOMIC DNA]</scope>
    <source>
        <strain evidence="4">DSM122</strain>
    </source>
</reference>
<dbReference type="KEGG" id="rpm:RSPPHO_01874"/>
<keyword evidence="2" id="KW-1133">Transmembrane helix</keyword>
<dbReference type="eggNOG" id="ENOG5033461">
    <property type="taxonomic scope" value="Bacteria"/>
</dbReference>
<dbReference type="EMBL" id="HE663493">
    <property type="protein sequence ID" value="CCG08500.1"/>
    <property type="molecule type" value="Genomic_DNA"/>
</dbReference>
<proteinExistence type="predicted"/>
<feature type="transmembrane region" description="Helical" evidence="2">
    <location>
        <begin position="91"/>
        <end position="112"/>
    </location>
</feature>